<organism evidence="1 2">
    <name type="scientific">Ilyodon furcidens</name>
    <name type="common">goldbreast splitfin</name>
    <dbReference type="NCBI Taxonomy" id="33524"/>
    <lineage>
        <taxon>Eukaryota</taxon>
        <taxon>Metazoa</taxon>
        <taxon>Chordata</taxon>
        <taxon>Craniata</taxon>
        <taxon>Vertebrata</taxon>
        <taxon>Euteleostomi</taxon>
        <taxon>Actinopterygii</taxon>
        <taxon>Neopterygii</taxon>
        <taxon>Teleostei</taxon>
        <taxon>Neoteleostei</taxon>
        <taxon>Acanthomorphata</taxon>
        <taxon>Ovalentaria</taxon>
        <taxon>Atherinomorphae</taxon>
        <taxon>Cyprinodontiformes</taxon>
        <taxon>Goodeidae</taxon>
        <taxon>Ilyodon</taxon>
    </lineage>
</organism>
<dbReference type="EMBL" id="JAHRIQ010051095">
    <property type="protein sequence ID" value="MEQ2238230.1"/>
    <property type="molecule type" value="Genomic_DNA"/>
</dbReference>
<name>A0ABV0TZ78_9TELE</name>
<gene>
    <name evidence="1" type="ORF">ILYODFUR_031095</name>
</gene>
<accession>A0ABV0TZ78</accession>
<dbReference type="Proteomes" id="UP001482620">
    <property type="component" value="Unassembled WGS sequence"/>
</dbReference>
<evidence type="ECO:0000313" key="1">
    <source>
        <dbReference type="EMBL" id="MEQ2238230.1"/>
    </source>
</evidence>
<reference evidence="1 2" key="1">
    <citation type="submission" date="2021-06" db="EMBL/GenBank/DDBJ databases">
        <authorList>
            <person name="Palmer J.M."/>
        </authorList>
    </citation>
    <scope>NUCLEOTIDE SEQUENCE [LARGE SCALE GENOMIC DNA]</scope>
    <source>
        <strain evidence="2">if_2019</strain>
        <tissue evidence="1">Muscle</tissue>
    </source>
</reference>
<protein>
    <submittedName>
        <fullName evidence="1">Uncharacterized protein</fullName>
    </submittedName>
</protein>
<proteinExistence type="predicted"/>
<evidence type="ECO:0000313" key="2">
    <source>
        <dbReference type="Proteomes" id="UP001482620"/>
    </source>
</evidence>
<sequence>MLSDPPWWDGQGPDDITDLFDSFTAEQLRSYSEEVLPLISFENASPCSQDRFHSFHTGYYRWQKRQNRLTVPHRHEQNGQKLVQSLVCPFWAPGGLWQLVLWYLNTSSNLVHLFTLAELHSARLACRWVSCFRVGSPLPAAAAVSSPGPAASSAQFQLQNISLQRAGNDIINSNGDITRDPTIQWCEKFVRFLISSFYACLSH</sequence>
<keyword evidence="2" id="KW-1185">Reference proteome</keyword>
<comment type="caution">
    <text evidence="1">The sequence shown here is derived from an EMBL/GenBank/DDBJ whole genome shotgun (WGS) entry which is preliminary data.</text>
</comment>